<dbReference type="Proteomes" id="UP000077755">
    <property type="component" value="Chromosome 9"/>
</dbReference>
<dbReference type="Gramene" id="KZM82006">
    <property type="protein sequence ID" value="KZM82006"/>
    <property type="gene ID" value="DCAR_029619"/>
</dbReference>
<dbReference type="InterPro" id="IPR012337">
    <property type="entry name" value="RNaseH-like_sf"/>
</dbReference>
<dbReference type="InterPro" id="IPR044730">
    <property type="entry name" value="RNase_H-like_dom_plant"/>
</dbReference>
<dbReference type="Gene3D" id="3.30.420.10">
    <property type="entry name" value="Ribonuclease H-like superfamily/Ribonuclease H"/>
    <property type="match status" value="1"/>
</dbReference>
<dbReference type="GO" id="GO:0004523">
    <property type="term" value="F:RNA-DNA hybrid ribonuclease activity"/>
    <property type="evidence" value="ECO:0007669"/>
    <property type="project" value="InterPro"/>
</dbReference>
<dbReference type="PANTHER" id="PTHR47723:SF19">
    <property type="entry name" value="POLYNUCLEOTIDYL TRANSFERASE, RIBONUCLEASE H-LIKE SUPERFAMILY PROTEIN"/>
    <property type="match status" value="1"/>
</dbReference>
<dbReference type="InterPro" id="IPR053151">
    <property type="entry name" value="RNase_H-like"/>
</dbReference>
<reference evidence="3" key="2">
    <citation type="submission" date="2022-03" db="EMBL/GenBank/DDBJ databases">
        <title>Draft title - Genomic analysis of global carrot germplasm unveils the trajectory of domestication and the origin of high carotenoid orange carrot.</title>
        <authorList>
            <person name="Iorizzo M."/>
            <person name="Ellison S."/>
            <person name="Senalik D."/>
            <person name="Macko-Podgorni A."/>
            <person name="Grzebelus D."/>
            <person name="Bostan H."/>
            <person name="Rolling W."/>
            <person name="Curaba J."/>
            <person name="Simon P."/>
        </authorList>
    </citation>
    <scope>NUCLEOTIDE SEQUENCE</scope>
    <source>
        <tissue evidence="3">Leaf</tissue>
    </source>
</reference>
<dbReference type="GO" id="GO:0003676">
    <property type="term" value="F:nucleic acid binding"/>
    <property type="evidence" value="ECO:0007669"/>
    <property type="project" value="InterPro"/>
</dbReference>
<evidence type="ECO:0000259" key="1">
    <source>
        <dbReference type="Pfam" id="PF13456"/>
    </source>
</evidence>
<dbReference type="InterPro" id="IPR002156">
    <property type="entry name" value="RNaseH_domain"/>
</dbReference>
<dbReference type="AlphaFoldDB" id="A0A175YED8"/>
<dbReference type="PANTHER" id="PTHR47723">
    <property type="entry name" value="OS05G0353850 PROTEIN"/>
    <property type="match status" value="1"/>
</dbReference>
<dbReference type="Pfam" id="PF13456">
    <property type="entry name" value="RVT_3"/>
    <property type="match status" value="1"/>
</dbReference>
<dbReference type="SUPFAM" id="SSF53098">
    <property type="entry name" value="Ribonuclease H-like"/>
    <property type="match status" value="1"/>
</dbReference>
<dbReference type="InterPro" id="IPR036397">
    <property type="entry name" value="RNaseH_sf"/>
</dbReference>
<accession>A0A175YED8</accession>
<dbReference type="CDD" id="cd06222">
    <property type="entry name" value="RNase_H_like"/>
    <property type="match status" value="1"/>
</dbReference>
<gene>
    <name evidence="2" type="ORF">DCAR_029619</name>
    <name evidence="3" type="ORF">DCAR_0934124</name>
</gene>
<evidence type="ECO:0000313" key="3">
    <source>
        <dbReference type="EMBL" id="WOH14604.1"/>
    </source>
</evidence>
<dbReference type="EMBL" id="CP093351">
    <property type="protein sequence ID" value="WOH14604.1"/>
    <property type="molecule type" value="Genomic_DNA"/>
</dbReference>
<evidence type="ECO:0000313" key="4">
    <source>
        <dbReference type="Proteomes" id="UP000077755"/>
    </source>
</evidence>
<evidence type="ECO:0000313" key="2">
    <source>
        <dbReference type="EMBL" id="KZM82006.1"/>
    </source>
</evidence>
<dbReference type="EMBL" id="LNRQ01000009">
    <property type="protein sequence ID" value="KZM82006.1"/>
    <property type="molecule type" value="Genomic_DNA"/>
</dbReference>
<sequence length="253" mass="27785">MDIHWFPPSPGEVKVNVHGATLPAPAANGNTTGMGSVIRRANGGMASSISGTIPNLTPVENQLAAIHIGMKRAYEEACKKVIVETDNLEAFGMLKFQHNGISTTARNIIQQIKILKKDKVWKCKIRYVYPRRNRVATYLALLGADLFGRLFLSFEPLGRAAELMDMDVGLGFHDPRYQEVQMNGDEMELFDQALDEGWGAPNGPGHAAQFMNSAGLHGMQVGVAQGEMEIHDLIYEDELSEEEEGDDPVVMMG</sequence>
<keyword evidence="4" id="KW-1185">Reference proteome</keyword>
<feature type="domain" description="RNase H type-1" evidence="1">
    <location>
        <begin position="30"/>
        <end position="140"/>
    </location>
</feature>
<organism evidence="2">
    <name type="scientific">Daucus carota subsp. sativus</name>
    <name type="common">Carrot</name>
    <dbReference type="NCBI Taxonomy" id="79200"/>
    <lineage>
        <taxon>Eukaryota</taxon>
        <taxon>Viridiplantae</taxon>
        <taxon>Streptophyta</taxon>
        <taxon>Embryophyta</taxon>
        <taxon>Tracheophyta</taxon>
        <taxon>Spermatophyta</taxon>
        <taxon>Magnoliopsida</taxon>
        <taxon>eudicotyledons</taxon>
        <taxon>Gunneridae</taxon>
        <taxon>Pentapetalae</taxon>
        <taxon>asterids</taxon>
        <taxon>campanulids</taxon>
        <taxon>Apiales</taxon>
        <taxon>Apiaceae</taxon>
        <taxon>Apioideae</taxon>
        <taxon>Scandiceae</taxon>
        <taxon>Daucinae</taxon>
        <taxon>Daucus</taxon>
        <taxon>Daucus sect. Daucus</taxon>
    </lineage>
</organism>
<proteinExistence type="predicted"/>
<protein>
    <recommendedName>
        <fullName evidence="1">RNase H type-1 domain-containing protein</fullName>
    </recommendedName>
</protein>
<reference evidence="2" key="1">
    <citation type="journal article" date="2016" name="Nat. Genet.">
        <title>A high-quality carrot genome assembly provides new insights into carotenoid accumulation and asterid genome evolution.</title>
        <authorList>
            <person name="Iorizzo M."/>
            <person name="Ellison S."/>
            <person name="Senalik D."/>
            <person name="Zeng P."/>
            <person name="Satapoomin P."/>
            <person name="Huang J."/>
            <person name="Bowman M."/>
            <person name="Iovene M."/>
            <person name="Sanseverino W."/>
            <person name="Cavagnaro P."/>
            <person name="Yildiz M."/>
            <person name="Macko-Podgorni A."/>
            <person name="Moranska E."/>
            <person name="Grzebelus E."/>
            <person name="Grzebelus D."/>
            <person name="Ashrafi H."/>
            <person name="Zheng Z."/>
            <person name="Cheng S."/>
            <person name="Spooner D."/>
            <person name="Van Deynze A."/>
            <person name="Simon P."/>
        </authorList>
    </citation>
    <scope>NUCLEOTIDE SEQUENCE [LARGE SCALE GENOMIC DNA]</scope>
    <source>
        <tissue evidence="2">Leaf</tissue>
    </source>
</reference>
<name>A0A175YED8_DAUCS</name>